<proteinExistence type="predicted"/>
<feature type="non-terminal residue" evidence="1">
    <location>
        <position position="347"/>
    </location>
</feature>
<name>A0AC61S3L4_9BACT</name>
<accession>A0AC61S3L4</accession>
<organism evidence="1 2">
    <name type="scientific">Muribaculum caecicola</name>
    <dbReference type="NCBI Taxonomy" id="3038144"/>
    <lineage>
        <taxon>Bacteria</taxon>
        <taxon>Pseudomonadati</taxon>
        <taxon>Bacteroidota</taxon>
        <taxon>Bacteroidia</taxon>
        <taxon>Bacteroidales</taxon>
        <taxon>Muribaculaceae</taxon>
        <taxon>Muribaculum</taxon>
    </lineage>
</organism>
<reference evidence="1" key="1">
    <citation type="submission" date="2019-04" db="EMBL/GenBank/DDBJ databases">
        <title>Microbes associate with the intestines of laboratory mice.</title>
        <authorList>
            <person name="Navarre W."/>
            <person name="Wong E."/>
            <person name="Huang K.C."/>
            <person name="Tropini C."/>
            <person name="Ng K."/>
            <person name="Yu B."/>
        </authorList>
    </citation>
    <scope>NUCLEOTIDE SEQUENCE</scope>
    <source>
        <strain evidence="1">NM86_A22</strain>
    </source>
</reference>
<sequence length="347" mass="37787">MKKVLLLGSGALKIGQAGEFDYSGSQALKAMSEEGIQTVLINPNIATIQTSEGVADQVYFLPITPYFVEEVIKKERPDGILLAFGGQTALNCGTELYLNGTLEKYGVKVLGTSVEAIMITEDRDLFVKKLDEIDIKTPVSQAVESIEDAVEVAHRIGFPVMVRSGYALGGLGSGICTNDEEFLERCESALAYSKQILVEESLKGWKEIEFEVIRDANDHCFTVVPMENFDPLGIHTGESIVVAPIVSLTKEQIKMLEDIATRVVRHIGIVGECNIQYAFNAQTNDYRIIEINARLSRSSALASKASGYPLAFVAAKLALGYTLDQIGEMGTPNSAYVAPSVDYMIVK</sequence>
<protein>
    <submittedName>
        <fullName evidence="1">ATP-grasp domain-containing protein</fullName>
    </submittedName>
</protein>
<comment type="caution">
    <text evidence="1">The sequence shown here is derived from an EMBL/GenBank/DDBJ whole genome shotgun (WGS) entry which is preliminary data.</text>
</comment>
<evidence type="ECO:0000313" key="1">
    <source>
        <dbReference type="EMBL" id="THG45157.1"/>
    </source>
</evidence>
<dbReference type="EMBL" id="SSTG01000141">
    <property type="protein sequence ID" value="THG45157.1"/>
    <property type="molecule type" value="Genomic_DNA"/>
</dbReference>
<dbReference type="Proteomes" id="UP000305401">
    <property type="component" value="Unassembled WGS sequence"/>
</dbReference>
<evidence type="ECO:0000313" key="2">
    <source>
        <dbReference type="Proteomes" id="UP000305401"/>
    </source>
</evidence>
<gene>
    <name evidence="1" type="ORF">E5990_09220</name>
</gene>
<keyword evidence="2" id="KW-1185">Reference proteome</keyword>